<dbReference type="GeneID" id="92510206"/>
<dbReference type="Pfam" id="PF01504">
    <property type="entry name" value="PIP5K"/>
    <property type="match status" value="1"/>
</dbReference>
<comment type="caution">
    <text evidence="3">The sequence shown here is derived from an EMBL/GenBank/DDBJ whole genome shotgun (WGS) entry which is preliminary data.</text>
</comment>
<keyword evidence="1" id="KW-0418">Kinase</keyword>
<keyword evidence="1" id="KW-0808">Transferase</keyword>
<keyword evidence="1" id="KW-0547">Nucleotide-binding</keyword>
<dbReference type="AlphaFoldDB" id="A0A836GBA1"/>
<sequence length="453" mass="51053">MGQVGGAATSGRGLTALQVAAALRVTVAAQLKKCETGATLPTVRRTRSGLAEYTSTIAPEDVSAQQHFTVLSTDSKGRQVEVHVTEYAPNVFFFLRQVEGVTGSQFAEEWSLPEERLRLEMGEGRSQALFLKSKTMSFMCKTIAAEEVHVLLRVLRDYAQHIATHPSSLLMRFYMLLKVSVRREEGFILCFNDVFGAAAVLHEKWDIKGRIPKPGKYQHYPHLIRRAYEPDPYLIETPKSFDLMVQPATGSPPQRDDRQDAVIVKGVEDAQKLPTLHDKDLTRLFWLPHLTRQRLVQHLLGDYTFLRHAGLMDYSLLIGVTYQENKMSRSGRRYIIENMKMTAPPGAASASPCAELRPAPRAQGAFPLHKKAKSATLAEFANGMHSLNDQEIYYVGIIDMLTTYTIKKKSANFFKSFLWEQKTLSTIPPGRYARRIAKFTEFLFPDILEGDAR</sequence>
<gene>
    <name evidence="3" type="ORF">LSCM1_00035</name>
</gene>
<keyword evidence="1" id="KW-0067">ATP-binding</keyword>
<dbReference type="EMBL" id="JAFEUZ010000036">
    <property type="protein sequence ID" value="KAG5463862.1"/>
    <property type="molecule type" value="Genomic_DNA"/>
</dbReference>
<dbReference type="RefSeq" id="XP_067173799.1">
    <property type="nucleotide sequence ID" value="XM_067317694.1"/>
</dbReference>
<dbReference type="CDD" id="cd00139">
    <property type="entry name" value="PIPKc"/>
    <property type="match status" value="1"/>
</dbReference>
<name>A0A836GBA1_9TRYP</name>
<dbReference type="SUPFAM" id="SSF56104">
    <property type="entry name" value="SAICAR synthase-like"/>
    <property type="match status" value="1"/>
</dbReference>
<dbReference type="PROSITE" id="PS51455">
    <property type="entry name" value="PIPK"/>
    <property type="match status" value="1"/>
</dbReference>
<dbReference type="Gene3D" id="3.30.800.10">
    <property type="entry name" value="Phosphatidylinositol Phosphate Kinase II Beta"/>
    <property type="match status" value="1"/>
</dbReference>
<dbReference type="InterPro" id="IPR023610">
    <property type="entry name" value="PInositol-4/5-P-5/4-kinase"/>
</dbReference>
<dbReference type="GO" id="GO:0016308">
    <property type="term" value="F:1-phosphatidylinositol-4-phosphate 5-kinase activity"/>
    <property type="evidence" value="ECO:0007669"/>
    <property type="project" value="TreeGrafter"/>
</dbReference>
<evidence type="ECO:0000256" key="1">
    <source>
        <dbReference type="PROSITE-ProRule" id="PRU00781"/>
    </source>
</evidence>
<dbReference type="InterPro" id="IPR002498">
    <property type="entry name" value="PInositol-4-P-4/5-kinase_core"/>
</dbReference>
<dbReference type="SMART" id="SM00330">
    <property type="entry name" value="PIPKc"/>
    <property type="match status" value="1"/>
</dbReference>
<dbReference type="KEGG" id="lmat:92510206"/>
<dbReference type="Gene3D" id="3.30.810.10">
    <property type="entry name" value="2-Layer Sandwich"/>
    <property type="match status" value="1"/>
</dbReference>
<protein>
    <recommendedName>
        <fullName evidence="2">PIPK domain-containing protein</fullName>
    </recommendedName>
</protein>
<organism evidence="3 4">
    <name type="scientific">Leishmania martiniquensis</name>
    <dbReference type="NCBI Taxonomy" id="1580590"/>
    <lineage>
        <taxon>Eukaryota</taxon>
        <taxon>Discoba</taxon>
        <taxon>Euglenozoa</taxon>
        <taxon>Kinetoplastea</taxon>
        <taxon>Metakinetoplastina</taxon>
        <taxon>Trypanosomatida</taxon>
        <taxon>Trypanosomatidae</taxon>
        <taxon>Leishmaniinae</taxon>
        <taxon>Leishmania</taxon>
    </lineage>
</organism>
<accession>A0A836GBA1</accession>
<dbReference type="OrthoDB" id="20783at2759"/>
<feature type="domain" description="PIPK" evidence="2">
    <location>
        <begin position="15"/>
        <end position="444"/>
    </location>
</feature>
<evidence type="ECO:0000313" key="4">
    <source>
        <dbReference type="Proteomes" id="UP000673552"/>
    </source>
</evidence>
<dbReference type="InterPro" id="IPR027484">
    <property type="entry name" value="PInositol-4-P-5-kinase_N"/>
</dbReference>
<dbReference type="GO" id="GO:0005524">
    <property type="term" value="F:ATP binding"/>
    <property type="evidence" value="ECO:0007669"/>
    <property type="project" value="UniProtKB-UniRule"/>
</dbReference>
<dbReference type="Proteomes" id="UP000673552">
    <property type="component" value="Chromosome 36"/>
</dbReference>
<dbReference type="InterPro" id="IPR027483">
    <property type="entry name" value="PInositol-4-P-4/5-kinase_C_sf"/>
</dbReference>
<dbReference type="GO" id="GO:0046854">
    <property type="term" value="P:phosphatidylinositol phosphate biosynthetic process"/>
    <property type="evidence" value="ECO:0007669"/>
    <property type="project" value="TreeGrafter"/>
</dbReference>
<dbReference type="PANTHER" id="PTHR23086">
    <property type="entry name" value="PHOSPHATIDYLINOSITOL-4-PHOSPHATE 5-KINASE"/>
    <property type="match status" value="1"/>
</dbReference>
<proteinExistence type="predicted"/>
<dbReference type="GO" id="GO:0005886">
    <property type="term" value="C:plasma membrane"/>
    <property type="evidence" value="ECO:0007669"/>
    <property type="project" value="TreeGrafter"/>
</dbReference>
<evidence type="ECO:0000313" key="3">
    <source>
        <dbReference type="EMBL" id="KAG5463862.1"/>
    </source>
</evidence>
<evidence type="ECO:0000259" key="2">
    <source>
        <dbReference type="PROSITE" id="PS51455"/>
    </source>
</evidence>
<reference evidence="3 4" key="1">
    <citation type="submission" date="2021-03" db="EMBL/GenBank/DDBJ databases">
        <title>Leishmania (Mundinia) martiniquensis Genome sequencing and assembly.</title>
        <authorList>
            <person name="Almutairi H."/>
            <person name="Gatherer D."/>
        </authorList>
    </citation>
    <scope>NUCLEOTIDE SEQUENCE [LARGE SCALE GENOMIC DNA]</scope>
    <source>
        <strain evidence="3">LSCM1</strain>
    </source>
</reference>
<dbReference type="PANTHER" id="PTHR23086:SF144">
    <property type="entry name" value="5-KINASE, PUTATIVE-RELATED"/>
    <property type="match status" value="1"/>
</dbReference>
<keyword evidence="4" id="KW-1185">Reference proteome</keyword>